<dbReference type="SUPFAM" id="SSF161098">
    <property type="entry name" value="MetI-like"/>
    <property type="match status" value="1"/>
</dbReference>
<keyword evidence="5 7" id="KW-1133">Transmembrane helix</keyword>
<dbReference type="OrthoDB" id="3521657at2"/>
<feature type="transmembrane region" description="Helical" evidence="7">
    <location>
        <begin position="72"/>
        <end position="91"/>
    </location>
</feature>
<dbReference type="RefSeq" id="WP_091643981.1">
    <property type="nucleotide sequence ID" value="NZ_FMHW01000002.1"/>
</dbReference>
<reference evidence="10" key="1">
    <citation type="submission" date="2016-06" db="EMBL/GenBank/DDBJ databases">
        <authorList>
            <person name="Varghese N."/>
            <person name="Submissions Spin"/>
        </authorList>
    </citation>
    <scope>NUCLEOTIDE SEQUENCE [LARGE SCALE GENOMIC DNA]</scope>
    <source>
        <strain evidence="10">DSM 43817</strain>
    </source>
</reference>
<name>A0A1C6SHJ6_9ACTN</name>
<proteinExistence type="inferred from homology"/>
<protein>
    <submittedName>
        <fullName evidence="9">Raffinose/stachyose/melibiose transport system permease protein</fullName>
    </submittedName>
</protein>
<sequence>MNRYTWRSASLESVMFMVALLFLFPIYILINLAIRPADDLSSPVAPTKSPTFLNFVDAWNQASIGGAMANSMIITVVSVALLVLLSSLAAYPLARLTSKWSSLAFYGFMVGLLVPFQLGLIPLYKMMRDIGLLGSILPLIIIYVGLRIPFSLFLYVQFLRQIPLDYEEAAAIDGCSPARAFFRVVFPLLRPVTGTVVILNGLFIWNDFLKPLLYLSGTSNQTLPVAIYTFVGEYESQWELIFAALILGALPVLIAFFFLQKSLIQGFSSGVKG</sequence>
<dbReference type="Proteomes" id="UP000198959">
    <property type="component" value="Unassembled WGS sequence"/>
</dbReference>
<feature type="transmembrane region" description="Helical" evidence="7">
    <location>
        <begin position="240"/>
        <end position="259"/>
    </location>
</feature>
<evidence type="ECO:0000313" key="10">
    <source>
        <dbReference type="Proteomes" id="UP000198959"/>
    </source>
</evidence>
<feature type="transmembrane region" description="Helical" evidence="7">
    <location>
        <begin position="136"/>
        <end position="159"/>
    </location>
</feature>
<evidence type="ECO:0000256" key="5">
    <source>
        <dbReference type="ARBA" id="ARBA00022989"/>
    </source>
</evidence>
<keyword evidence="10" id="KW-1185">Reference proteome</keyword>
<keyword evidence="2 7" id="KW-0813">Transport</keyword>
<evidence type="ECO:0000256" key="6">
    <source>
        <dbReference type="ARBA" id="ARBA00023136"/>
    </source>
</evidence>
<dbReference type="STRING" id="145854.GA0074692_2629"/>
<accession>A0A1C6SHJ6</accession>
<evidence type="ECO:0000256" key="2">
    <source>
        <dbReference type="ARBA" id="ARBA00022448"/>
    </source>
</evidence>
<feature type="transmembrane region" description="Helical" evidence="7">
    <location>
        <begin position="12"/>
        <end position="34"/>
    </location>
</feature>
<gene>
    <name evidence="9" type="ORF">GA0074692_2629</name>
</gene>
<comment type="subcellular location">
    <subcellularLocation>
        <location evidence="1 7">Cell membrane</location>
        <topology evidence="1 7">Multi-pass membrane protein</topology>
    </subcellularLocation>
</comment>
<dbReference type="Gene3D" id="1.10.3720.10">
    <property type="entry name" value="MetI-like"/>
    <property type="match status" value="1"/>
</dbReference>
<evidence type="ECO:0000256" key="7">
    <source>
        <dbReference type="RuleBase" id="RU363032"/>
    </source>
</evidence>
<evidence type="ECO:0000259" key="8">
    <source>
        <dbReference type="PROSITE" id="PS50928"/>
    </source>
</evidence>
<keyword evidence="3" id="KW-1003">Cell membrane</keyword>
<evidence type="ECO:0000256" key="3">
    <source>
        <dbReference type="ARBA" id="ARBA00022475"/>
    </source>
</evidence>
<dbReference type="InterPro" id="IPR035906">
    <property type="entry name" value="MetI-like_sf"/>
</dbReference>
<feature type="domain" description="ABC transmembrane type-1" evidence="8">
    <location>
        <begin position="68"/>
        <end position="259"/>
    </location>
</feature>
<feature type="transmembrane region" description="Helical" evidence="7">
    <location>
        <begin position="180"/>
        <end position="205"/>
    </location>
</feature>
<dbReference type="GO" id="GO:0005886">
    <property type="term" value="C:plasma membrane"/>
    <property type="evidence" value="ECO:0007669"/>
    <property type="project" value="UniProtKB-SubCell"/>
</dbReference>
<organism evidence="9 10">
    <name type="scientific">Micromonospora pallida</name>
    <dbReference type="NCBI Taxonomy" id="145854"/>
    <lineage>
        <taxon>Bacteria</taxon>
        <taxon>Bacillati</taxon>
        <taxon>Actinomycetota</taxon>
        <taxon>Actinomycetes</taxon>
        <taxon>Micromonosporales</taxon>
        <taxon>Micromonosporaceae</taxon>
        <taxon>Micromonospora</taxon>
    </lineage>
</organism>
<keyword evidence="6 7" id="KW-0472">Membrane</keyword>
<dbReference type="AlphaFoldDB" id="A0A1C6SHJ6"/>
<dbReference type="PANTHER" id="PTHR43744:SF8">
    <property type="entry name" value="SN-GLYCEROL-3-PHOSPHATE TRANSPORT SYSTEM PERMEASE PROTEIN UGPE"/>
    <property type="match status" value="1"/>
</dbReference>
<dbReference type="PANTHER" id="PTHR43744">
    <property type="entry name" value="ABC TRANSPORTER PERMEASE PROTEIN MG189-RELATED-RELATED"/>
    <property type="match status" value="1"/>
</dbReference>
<dbReference type="GO" id="GO:0055085">
    <property type="term" value="P:transmembrane transport"/>
    <property type="evidence" value="ECO:0007669"/>
    <property type="project" value="InterPro"/>
</dbReference>
<dbReference type="Pfam" id="PF00528">
    <property type="entry name" value="BPD_transp_1"/>
    <property type="match status" value="1"/>
</dbReference>
<dbReference type="InterPro" id="IPR000515">
    <property type="entry name" value="MetI-like"/>
</dbReference>
<dbReference type="PROSITE" id="PS50928">
    <property type="entry name" value="ABC_TM1"/>
    <property type="match status" value="1"/>
</dbReference>
<feature type="transmembrane region" description="Helical" evidence="7">
    <location>
        <begin position="103"/>
        <end position="124"/>
    </location>
</feature>
<keyword evidence="4 7" id="KW-0812">Transmembrane</keyword>
<evidence type="ECO:0000313" key="9">
    <source>
        <dbReference type="EMBL" id="SCL28913.1"/>
    </source>
</evidence>
<evidence type="ECO:0000256" key="4">
    <source>
        <dbReference type="ARBA" id="ARBA00022692"/>
    </source>
</evidence>
<comment type="similarity">
    <text evidence="7">Belongs to the binding-protein-dependent transport system permease family.</text>
</comment>
<dbReference type="EMBL" id="FMHW01000002">
    <property type="protein sequence ID" value="SCL28913.1"/>
    <property type="molecule type" value="Genomic_DNA"/>
</dbReference>
<evidence type="ECO:0000256" key="1">
    <source>
        <dbReference type="ARBA" id="ARBA00004651"/>
    </source>
</evidence>
<dbReference type="CDD" id="cd06261">
    <property type="entry name" value="TM_PBP2"/>
    <property type="match status" value="1"/>
</dbReference>